<comment type="caution">
    <text evidence="1">The sequence shown here is derived from an EMBL/GenBank/DDBJ whole genome shotgun (WGS) entry which is preliminary data.</text>
</comment>
<name>A0A7Y6IDI1_9ACTN</name>
<dbReference type="RefSeq" id="WP_175593085.1">
    <property type="nucleotide sequence ID" value="NZ_JABWGN010000012.1"/>
</dbReference>
<keyword evidence="2" id="KW-1185">Reference proteome</keyword>
<proteinExistence type="predicted"/>
<dbReference type="EMBL" id="JABWGN010000012">
    <property type="protein sequence ID" value="NUW35633.1"/>
    <property type="molecule type" value="Genomic_DNA"/>
</dbReference>
<protein>
    <submittedName>
        <fullName evidence="1">Uncharacterized protein</fullName>
    </submittedName>
</protein>
<organism evidence="1 2">
    <name type="scientific">Nonomuraea montanisoli</name>
    <dbReference type="NCBI Taxonomy" id="2741721"/>
    <lineage>
        <taxon>Bacteria</taxon>
        <taxon>Bacillati</taxon>
        <taxon>Actinomycetota</taxon>
        <taxon>Actinomycetes</taxon>
        <taxon>Streptosporangiales</taxon>
        <taxon>Streptosporangiaceae</taxon>
        <taxon>Nonomuraea</taxon>
    </lineage>
</organism>
<dbReference type="Proteomes" id="UP000586042">
    <property type="component" value="Unassembled WGS sequence"/>
</dbReference>
<evidence type="ECO:0000313" key="2">
    <source>
        <dbReference type="Proteomes" id="UP000586042"/>
    </source>
</evidence>
<dbReference type="AlphaFoldDB" id="A0A7Y6IDI1"/>
<accession>A0A7Y6IDI1</accession>
<evidence type="ECO:0000313" key="1">
    <source>
        <dbReference type="EMBL" id="NUW35633.1"/>
    </source>
</evidence>
<sequence>MERRPLLDGGWAWRWRAIVSDLAWPAAAYRLHPRSVSSSAMGISAQPGTSTVSCARRGARRPLTIGELGRPAMLAVLLGGRLLEGIADDRLHRRPQHPPLDVVAMRCVRGHSPLPGRRLPQQAHQHAGTVTRAGFGKPSCALTVKCHFTFAPGGAFSEK</sequence>
<gene>
    <name evidence="1" type="ORF">HTZ77_30010</name>
</gene>
<reference evidence="1 2" key="1">
    <citation type="submission" date="2020-06" db="EMBL/GenBank/DDBJ databases">
        <title>Nonomuraea sp. SMC257, a novel actinomycete isolated from soil.</title>
        <authorList>
            <person name="Chanama M."/>
        </authorList>
    </citation>
    <scope>NUCLEOTIDE SEQUENCE [LARGE SCALE GENOMIC DNA]</scope>
    <source>
        <strain evidence="1 2">SMC257</strain>
    </source>
</reference>